<dbReference type="AlphaFoldDB" id="A0A543BIL0"/>
<protein>
    <submittedName>
        <fullName evidence="5">Nucleoside-diphosphate-sugar epimerase</fullName>
    </submittedName>
</protein>
<dbReference type="PANTHER" id="PTHR43103:SF5">
    <property type="entry name" value="4-EPIMERASE, PUTATIVE (AFU_ORTHOLOGUE AFUA_7G00360)-RELATED"/>
    <property type="match status" value="1"/>
</dbReference>
<evidence type="ECO:0000256" key="3">
    <source>
        <dbReference type="ARBA" id="ARBA00023027"/>
    </source>
</evidence>
<evidence type="ECO:0000256" key="2">
    <source>
        <dbReference type="ARBA" id="ARBA00023002"/>
    </source>
</evidence>
<name>A0A543BIL0_9MICO</name>
<gene>
    <name evidence="5" type="ORF">FB560_0281</name>
</gene>
<keyword evidence="3" id="KW-0520">NAD</keyword>
<dbReference type="EMBL" id="VFOX01000001">
    <property type="protein sequence ID" value="TQL84690.1"/>
    <property type="molecule type" value="Genomic_DNA"/>
</dbReference>
<dbReference type="SUPFAM" id="SSF51735">
    <property type="entry name" value="NAD(P)-binding Rossmann-fold domains"/>
    <property type="match status" value="1"/>
</dbReference>
<accession>A0A543BIL0</accession>
<evidence type="ECO:0000313" key="6">
    <source>
        <dbReference type="Proteomes" id="UP000317209"/>
    </source>
</evidence>
<dbReference type="InterPro" id="IPR036291">
    <property type="entry name" value="NAD(P)-bd_dom_sf"/>
</dbReference>
<dbReference type="Gene3D" id="3.40.50.720">
    <property type="entry name" value="NAD(P)-binding Rossmann-like Domain"/>
    <property type="match status" value="1"/>
</dbReference>
<keyword evidence="2" id="KW-0560">Oxidoreductase</keyword>
<comment type="similarity">
    <text evidence="1">Belongs to the NAD(P)-dependent epimerase/dehydratase family.</text>
</comment>
<dbReference type="RefSeq" id="WP_141870724.1">
    <property type="nucleotide sequence ID" value="NZ_VFOX01000001.1"/>
</dbReference>
<proteinExistence type="inferred from homology"/>
<evidence type="ECO:0000259" key="4">
    <source>
        <dbReference type="Pfam" id="PF01370"/>
    </source>
</evidence>
<dbReference type="Pfam" id="PF01370">
    <property type="entry name" value="Epimerase"/>
    <property type="match status" value="1"/>
</dbReference>
<dbReference type="InterPro" id="IPR001509">
    <property type="entry name" value="Epimerase_deHydtase"/>
</dbReference>
<comment type="caution">
    <text evidence="5">The sequence shown here is derived from an EMBL/GenBank/DDBJ whole genome shotgun (WGS) entry which is preliminary data.</text>
</comment>
<dbReference type="OrthoDB" id="8770295at2"/>
<evidence type="ECO:0000313" key="5">
    <source>
        <dbReference type="EMBL" id="TQL84690.1"/>
    </source>
</evidence>
<dbReference type="Proteomes" id="UP000317209">
    <property type="component" value="Unassembled WGS sequence"/>
</dbReference>
<dbReference type="PANTHER" id="PTHR43103">
    <property type="entry name" value="NUCLEOSIDE-DIPHOSPHATE-SUGAR EPIMERASE"/>
    <property type="match status" value="1"/>
</dbReference>
<feature type="domain" description="NAD-dependent epimerase/dehydratase" evidence="4">
    <location>
        <begin position="9"/>
        <end position="181"/>
    </location>
</feature>
<keyword evidence="6" id="KW-1185">Reference proteome</keyword>
<dbReference type="GO" id="GO:0016491">
    <property type="term" value="F:oxidoreductase activity"/>
    <property type="evidence" value="ECO:0007669"/>
    <property type="project" value="UniProtKB-KW"/>
</dbReference>
<reference evidence="5 6" key="1">
    <citation type="submission" date="2019-06" db="EMBL/GenBank/DDBJ databases">
        <title>Sequencing the genomes of 1000 actinobacteria strains.</title>
        <authorList>
            <person name="Klenk H.-P."/>
        </authorList>
    </citation>
    <scope>NUCLEOTIDE SEQUENCE [LARGE SCALE GENOMIC DNA]</scope>
    <source>
        <strain evidence="5 6">DSM 20169</strain>
    </source>
</reference>
<evidence type="ECO:0000256" key="1">
    <source>
        <dbReference type="ARBA" id="ARBA00007637"/>
    </source>
</evidence>
<organism evidence="5 6">
    <name type="scientific">Microbacterium saperdae</name>
    <dbReference type="NCBI Taxonomy" id="69368"/>
    <lineage>
        <taxon>Bacteria</taxon>
        <taxon>Bacillati</taxon>
        <taxon>Actinomycetota</taxon>
        <taxon>Actinomycetes</taxon>
        <taxon>Micrococcales</taxon>
        <taxon>Microbacteriaceae</taxon>
        <taxon>Microbacterium</taxon>
    </lineage>
</organism>
<sequence length="286" mass="30080">MAHHVPQRVLVTGADGVIGRAVVADLIASDIAVTALSLRFDVDTAADRCVIGNASDEDVVMQALEDVDAVVHLAAIPHPDQGTAREVFVGNVAATFTVLSRAAAAGVTRAVIASSVHASGIPLNHAAYMPAYFPLDENLPSAIDDPYSLSKSVDEQTLRMMASRWGMSGVAFRFPLTAGEETLRWAAARDEADPSLRVREGWAHLTLPDCGAAIRAALTADYVGAHVLCVASGTTLLTRPTQELLREYAPTVPVRSAIEGHAPAVDTTAMRKLLGDIDALAGRSAL</sequence>